<dbReference type="STRING" id="1194083.BN12_40044"/>
<evidence type="ECO:0000313" key="3">
    <source>
        <dbReference type="Proteomes" id="UP000035721"/>
    </source>
</evidence>
<accession>A0A077M4N2</accession>
<reference evidence="2 3" key="1">
    <citation type="journal article" date="2013" name="ISME J.">
        <title>A metabolic model for members of the genus Tetrasphaera involved in enhanced biological phosphorus removal.</title>
        <authorList>
            <person name="Kristiansen R."/>
            <person name="Nguyen H.T.T."/>
            <person name="Saunders A.M."/>
            <person name="Nielsen J.L."/>
            <person name="Wimmer R."/>
            <person name="Le V.Q."/>
            <person name="McIlroy S.J."/>
            <person name="Petrovski S."/>
            <person name="Seviour R.J."/>
            <person name="Calteau A."/>
            <person name="Nielsen K.L."/>
            <person name="Nielsen P.H."/>
        </authorList>
    </citation>
    <scope>NUCLEOTIDE SEQUENCE [LARGE SCALE GENOMIC DNA]</scope>
    <source>
        <strain evidence="2 3">T1-X7</strain>
    </source>
</reference>
<protein>
    <submittedName>
        <fullName evidence="2">Uncharacterized protein</fullName>
    </submittedName>
</protein>
<comment type="caution">
    <text evidence="2">The sequence shown here is derived from an EMBL/GenBank/DDBJ whole genome shotgun (WGS) entry which is preliminary data.</text>
</comment>
<evidence type="ECO:0000256" key="1">
    <source>
        <dbReference type="SAM" id="MobiDB-lite"/>
    </source>
</evidence>
<sequence>MSMSGMSSGITSGILSGMTETQSDKVRENRLRRMAARRGYILVKTRRRDPLALDYGLYVLVDDSRGNRVGRRGGQAAISAFANGEGMTLDEVEATLDGISE</sequence>
<feature type="region of interest" description="Disordered" evidence="1">
    <location>
        <begin position="1"/>
        <end position="29"/>
    </location>
</feature>
<feature type="compositionally biased region" description="Low complexity" evidence="1">
    <location>
        <begin position="1"/>
        <end position="19"/>
    </location>
</feature>
<gene>
    <name evidence="2" type="ORF">BN12_40044</name>
</gene>
<keyword evidence="3" id="KW-1185">Reference proteome</keyword>
<evidence type="ECO:0000313" key="2">
    <source>
        <dbReference type="EMBL" id="CCH79074.1"/>
    </source>
</evidence>
<dbReference type="EMBL" id="CAJB01000334">
    <property type="protein sequence ID" value="CCH79074.1"/>
    <property type="molecule type" value="Genomic_DNA"/>
</dbReference>
<dbReference type="AlphaFoldDB" id="A0A077M4N2"/>
<name>A0A077M4N2_9MICO</name>
<dbReference type="Proteomes" id="UP000035721">
    <property type="component" value="Unassembled WGS sequence"/>
</dbReference>
<proteinExistence type="predicted"/>
<organism evidence="2 3">
    <name type="scientific">Nostocoides japonicum T1-X7</name>
    <dbReference type="NCBI Taxonomy" id="1194083"/>
    <lineage>
        <taxon>Bacteria</taxon>
        <taxon>Bacillati</taxon>
        <taxon>Actinomycetota</taxon>
        <taxon>Actinomycetes</taxon>
        <taxon>Micrococcales</taxon>
        <taxon>Intrasporangiaceae</taxon>
        <taxon>Nostocoides</taxon>
    </lineage>
</organism>